<accession>A0ABU1JDV4</accession>
<comment type="caution">
    <text evidence="1">The sequence shown here is derived from an EMBL/GenBank/DDBJ whole genome shotgun (WGS) entry which is preliminary data.</text>
</comment>
<organism evidence="1 2">
    <name type="scientific">Arthrobacter russicus</name>
    <dbReference type="NCBI Taxonomy" id="172040"/>
    <lineage>
        <taxon>Bacteria</taxon>
        <taxon>Bacillati</taxon>
        <taxon>Actinomycetota</taxon>
        <taxon>Actinomycetes</taxon>
        <taxon>Micrococcales</taxon>
        <taxon>Micrococcaceae</taxon>
        <taxon>Arthrobacter</taxon>
    </lineage>
</organism>
<dbReference type="RefSeq" id="WP_309799787.1">
    <property type="nucleotide sequence ID" value="NZ_BAAAHY010000012.1"/>
</dbReference>
<evidence type="ECO:0000313" key="2">
    <source>
        <dbReference type="Proteomes" id="UP001185069"/>
    </source>
</evidence>
<reference evidence="1 2" key="1">
    <citation type="submission" date="2023-07" db="EMBL/GenBank/DDBJ databases">
        <title>Sequencing the genomes of 1000 actinobacteria strains.</title>
        <authorList>
            <person name="Klenk H.-P."/>
        </authorList>
    </citation>
    <scope>NUCLEOTIDE SEQUENCE [LARGE SCALE GENOMIC DNA]</scope>
    <source>
        <strain evidence="1 2">DSM 14555</strain>
    </source>
</reference>
<dbReference type="Proteomes" id="UP001185069">
    <property type="component" value="Unassembled WGS sequence"/>
</dbReference>
<keyword evidence="2" id="KW-1185">Reference proteome</keyword>
<evidence type="ECO:0000313" key="1">
    <source>
        <dbReference type="EMBL" id="MDR6270607.1"/>
    </source>
</evidence>
<sequence>MSDTTKSALDDAIAAHLDDENEGILMTGYVLHVSGIRPDAPNTTHTVYTDEYMTGQSFHISLGLAHALLGCLTIQDE</sequence>
<proteinExistence type="predicted"/>
<dbReference type="EMBL" id="JAVDQF010000001">
    <property type="protein sequence ID" value="MDR6270607.1"/>
    <property type="molecule type" value="Genomic_DNA"/>
</dbReference>
<name>A0ABU1JDV4_9MICC</name>
<protein>
    <submittedName>
        <fullName evidence="1">Uncharacterized protein</fullName>
    </submittedName>
</protein>
<gene>
    <name evidence="1" type="ORF">JOE69_002845</name>
</gene>